<dbReference type="InterPro" id="IPR018511">
    <property type="entry name" value="Hemolysin-typ_Ca-bd_CS"/>
</dbReference>
<feature type="compositionally biased region" description="Basic and acidic residues" evidence="4">
    <location>
        <begin position="217"/>
        <end position="230"/>
    </location>
</feature>
<name>A0ABT5R1Y4_9GAMM</name>
<dbReference type="PRINTS" id="PR00313">
    <property type="entry name" value="CABNDNGRPT"/>
</dbReference>
<gene>
    <name evidence="5" type="ORF">LRP50_14170</name>
</gene>
<evidence type="ECO:0000256" key="3">
    <source>
        <dbReference type="ARBA" id="ARBA00022837"/>
    </source>
</evidence>
<proteinExistence type="predicted"/>
<dbReference type="PANTHER" id="PTHR38340:SF1">
    <property type="entry name" value="S-LAYER PROTEIN"/>
    <property type="match status" value="1"/>
</dbReference>
<evidence type="ECO:0000256" key="4">
    <source>
        <dbReference type="SAM" id="MobiDB-lite"/>
    </source>
</evidence>
<dbReference type="InterPro" id="IPR050557">
    <property type="entry name" value="RTX_toxin/Mannuronan_C5-epim"/>
</dbReference>
<dbReference type="InterPro" id="IPR011049">
    <property type="entry name" value="Serralysin-like_metalloprot_C"/>
</dbReference>
<dbReference type="SUPFAM" id="SSF51120">
    <property type="entry name" value="beta-Roll"/>
    <property type="match status" value="4"/>
</dbReference>
<dbReference type="PROSITE" id="PS00330">
    <property type="entry name" value="HEMOLYSIN_CALCIUM"/>
    <property type="match status" value="3"/>
</dbReference>
<keyword evidence="2" id="KW-0964">Secreted</keyword>
<evidence type="ECO:0000256" key="2">
    <source>
        <dbReference type="ARBA" id="ARBA00022525"/>
    </source>
</evidence>
<dbReference type="RefSeq" id="WP_274165116.1">
    <property type="nucleotide sequence ID" value="NZ_JAJUBC010000015.1"/>
</dbReference>
<protein>
    <submittedName>
        <fullName evidence="5">Calcium-binding protein</fullName>
    </submittedName>
</protein>
<evidence type="ECO:0000313" key="6">
    <source>
        <dbReference type="Proteomes" id="UP001149400"/>
    </source>
</evidence>
<keyword evidence="6" id="KW-1185">Reference proteome</keyword>
<dbReference type="Pfam" id="PF00353">
    <property type="entry name" value="HemolysinCabind"/>
    <property type="match status" value="7"/>
</dbReference>
<comment type="subcellular location">
    <subcellularLocation>
        <location evidence="1">Secreted</location>
    </subcellularLocation>
</comment>
<feature type="region of interest" description="Disordered" evidence="4">
    <location>
        <begin position="209"/>
        <end position="247"/>
    </location>
</feature>
<evidence type="ECO:0000313" key="5">
    <source>
        <dbReference type="EMBL" id="MDD1794284.1"/>
    </source>
</evidence>
<dbReference type="Gene3D" id="2.150.10.10">
    <property type="entry name" value="Serralysin-like metalloprotease, C-terminal"/>
    <property type="match status" value="6"/>
</dbReference>
<keyword evidence="3" id="KW-0106">Calcium</keyword>
<dbReference type="InterPro" id="IPR001343">
    <property type="entry name" value="Hemolysn_Ca-bd"/>
</dbReference>
<evidence type="ECO:0000256" key="1">
    <source>
        <dbReference type="ARBA" id="ARBA00004613"/>
    </source>
</evidence>
<dbReference type="Proteomes" id="UP001149400">
    <property type="component" value="Unassembled WGS sequence"/>
</dbReference>
<sequence length="588" mass="61611">MSTITGGNSADDLIGTAGDDEIYGLLGDDTLRSYDGDDIIFGDSSSSEVQSLTSNPDGSYDIQSDTFISVTLSDFNFASTEEKSLGYAIVDASGNVISKDIIVNYVNLAERGSALDINVAGGAKLVFFTIPSTDLSSFPWTPLDLNSVDTNIPPSKVSITVKEIDSNTATHGDDSLYGYDGDDELYGEGGDDYIVGGDGHDIISGGDGNDSAWGGNGEDHLHGGAGDDKLYGQNGNDKLEGGAGDDELWGGTGDDTLLAGSGHDYIEGQNGDDTIRAGDGDDEVWAGTGNDFIRGDQGDDYISAESGDDRVFGGSGDDEIYGGDGNDDLRGNAGDDKIYGGDGNDTLRGHTGNDYLDGGDGDDTIFGNLGSNTLLGGDGNDYLFGGWFSADNYLDGQEGQDRLKGGTHSDTFVFDSNDFQGQIKTLSGGQQVNLQIYDAKTGFDTLHVFGETHADFTGELYQGTPGVTGNVIAGIESVLGDSGDQTITVNAHQIDAKSDATDNSDWQGFIAWLGDGDDTFDVTGDRWQYNASAPVNAFITPAMLAKMGINATQAADLQSYVFIDSATNDKVTIWTDAETVTYTGADLV</sequence>
<dbReference type="EMBL" id="JAJUBC010000015">
    <property type="protein sequence ID" value="MDD1794284.1"/>
    <property type="molecule type" value="Genomic_DNA"/>
</dbReference>
<feature type="compositionally biased region" description="Basic and acidic residues" evidence="4">
    <location>
        <begin position="327"/>
        <end position="339"/>
    </location>
</feature>
<accession>A0ABT5R1Y4</accession>
<dbReference type="PANTHER" id="PTHR38340">
    <property type="entry name" value="S-LAYER PROTEIN"/>
    <property type="match status" value="1"/>
</dbReference>
<organism evidence="5 6">
    <name type="scientific">Enterovibrio gelatinilyticus</name>
    <dbReference type="NCBI Taxonomy" id="2899819"/>
    <lineage>
        <taxon>Bacteria</taxon>
        <taxon>Pseudomonadati</taxon>
        <taxon>Pseudomonadota</taxon>
        <taxon>Gammaproteobacteria</taxon>
        <taxon>Vibrionales</taxon>
        <taxon>Vibrionaceae</taxon>
        <taxon>Enterovibrio</taxon>
    </lineage>
</organism>
<reference evidence="5" key="1">
    <citation type="submission" date="2021-12" db="EMBL/GenBank/DDBJ databases">
        <title>Enterovibrio ZSDZ35 sp. nov. and Enterovibrio ZSDZ42 sp. nov., isolated from coastal seawater in Qingdao.</title>
        <authorList>
            <person name="Zhang P."/>
        </authorList>
    </citation>
    <scope>NUCLEOTIDE SEQUENCE</scope>
    <source>
        <strain evidence="5">ZSDZ42</strain>
    </source>
</reference>
<feature type="region of interest" description="Disordered" evidence="4">
    <location>
        <begin position="321"/>
        <end position="345"/>
    </location>
</feature>
<comment type="caution">
    <text evidence="5">The sequence shown here is derived from an EMBL/GenBank/DDBJ whole genome shotgun (WGS) entry which is preliminary data.</text>
</comment>